<evidence type="ECO:0000256" key="4">
    <source>
        <dbReference type="ARBA" id="ARBA00022989"/>
    </source>
</evidence>
<dbReference type="PROSITE" id="PS50850">
    <property type="entry name" value="MFS"/>
    <property type="match status" value="1"/>
</dbReference>
<proteinExistence type="predicted"/>
<evidence type="ECO:0000256" key="7">
    <source>
        <dbReference type="SAM" id="SignalP"/>
    </source>
</evidence>
<dbReference type="AlphaFoldDB" id="A0A166XM10"/>
<evidence type="ECO:0000256" key="2">
    <source>
        <dbReference type="ARBA" id="ARBA00022475"/>
    </source>
</evidence>
<gene>
    <name evidence="9" type="ORF">N475_11435</name>
</gene>
<keyword evidence="7" id="KW-0732">Signal</keyword>
<accession>A0A166XM10</accession>
<dbReference type="PANTHER" id="PTHR43124:SF3">
    <property type="entry name" value="CHLORAMPHENICOL EFFLUX PUMP RV0191"/>
    <property type="match status" value="1"/>
</dbReference>
<dbReference type="InterPro" id="IPR036259">
    <property type="entry name" value="MFS_trans_sf"/>
</dbReference>
<comment type="caution">
    <text evidence="9">The sequence shown here is derived from an EMBL/GenBank/DDBJ whole genome shotgun (WGS) entry which is preliminary data.</text>
</comment>
<dbReference type="InterPro" id="IPR011701">
    <property type="entry name" value="MFS"/>
</dbReference>
<reference evidence="9 10" key="1">
    <citation type="submission" date="2013-07" db="EMBL/GenBank/DDBJ databases">
        <title>Comparative Genomic and Metabolomic Analysis of Twelve Strains of Pseudoalteromonas luteoviolacea.</title>
        <authorList>
            <person name="Vynne N.G."/>
            <person name="Mansson M."/>
            <person name="Gram L."/>
        </authorList>
    </citation>
    <scope>NUCLEOTIDE SEQUENCE [LARGE SCALE GENOMIC DNA]</scope>
    <source>
        <strain evidence="9 10">DSM 6061</strain>
    </source>
</reference>
<dbReference type="EMBL" id="AUYB01000094">
    <property type="protein sequence ID" value="KZN40557.1"/>
    <property type="molecule type" value="Genomic_DNA"/>
</dbReference>
<feature type="transmembrane region" description="Helical" evidence="6">
    <location>
        <begin position="95"/>
        <end position="116"/>
    </location>
</feature>
<dbReference type="InterPro" id="IPR020846">
    <property type="entry name" value="MFS_dom"/>
</dbReference>
<feature type="transmembrane region" description="Helical" evidence="6">
    <location>
        <begin position="128"/>
        <end position="150"/>
    </location>
</feature>
<keyword evidence="4 6" id="KW-1133">Transmembrane helix</keyword>
<feature type="chain" id="PRO_5007882376" description="Major facilitator superfamily (MFS) profile domain-containing protein" evidence="7">
    <location>
        <begin position="19"/>
        <end position="400"/>
    </location>
</feature>
<dbReference type="InterPro" id="IPR050189">
    <property type="entry name" value="MFS_Efflux_Transporters"/>
</dbReference>
<dbReference type="PANTHER" id="PTHR43124">
    <property type="entry name" value="PURINE EFFLUX PUMP PBUE"/>
    <property type="match status" value="1"/>
</dbReference>
<comment type="subcellular location">
    <subcellularLocation>
        <location evidence="1">Cell membrane</location>
        <topology evidence="1">Multi-pass membrane protein</topology>
    </subcellularLocation>
</comment>
<feature type="signal peptide" evidence="7">
    <location>
        <begin position="1"/>
        <end position="18"/>
    </location>
</feature>
<dbReference type="RefSeq" id="WP_081232392.1">
    <property type="nucleotide sequence ID" value="NZ_AQHB01000049.1"/>
</dbReference>
<evidence type="ECO:0000256" key="6">
    <source>
        <dbReference type="SAM" id="Phobius"/>
    </source>
</evidence>
<dbReference type="GO" id="GO:0005886">
    <property type="term" value="C:plasma membrane"/>
    <property type="evidence" value="ECO:0007669"/>
    <property type="project" value="UniProtKB-SubCell"/>
</dbReference>
<feature type="transmembrane region" description="Helical" evidence="6">
    <location>
        <begin position="199"/>
        <end position="221"/>
    </location>
</feature>
<evidence type="ECO:0000256" key="1">
    <source>
        <dbReference type="ARBA" id="ARBA00004651"/>
    </source>
</evidence>
<feature type="transmembrane region" description="Helical" evidence="6">
    <location>
        <begin position="360"/>
        <end position="378"/>
    </location>
</feature>
<feature type="transmembrane region" description="Helical" evidence="6">
    <location>
        <begin position="272"/>
        <end position="290"/>
    </location>
</feature>
<dbReference type="SUPFAM" id="SSF103473">
    <property type="entry name" value="MFS general substrate transporter"/>
    <property type="match status" value="1"/>
</dbReference>
<protein>
    <recommendedName>
        <fullName evidence="8">Major facilitator superfamily (MFS) profile domain-containing protein</fullName>
    </recommendedName>
</protein>
<keyword evidence="10" id="KW-1185">Reference proteome</keyword>
<dbReference type="Proteomes" id="UP000076643">
    <property type="component" value="Unassembled WGS sequence"/>
</dbReference>
<evidence type="ECO:0000259" key="8">
    <source>
        <dbReference type="PROSITE" id="PS50850"/>
    </source>
</evidence>
<name>A0A166XM10_9GAMM</name>
<evidence type="ECO:0000256" key="5">
    <source>
        <dbReference type="ARBA" id="ARBA00023136"/>
    </source>
</evidence>
<organism evidence="9 10">
    <name type="scientific">Pseudoalteromonas luteoviolacea DSM 6061</name>
    <dbReference type="NCBI Taxonomy" id="1365250"/>
    <lineage>
        <taxon>Bacteria</taxon>
        <taxon>Pseudomonadati</taxon>
        <taxon>Pseudomonadota</taxon>
        <taxon>Gammaproteobacteria</taxon>
        <taxon>Alteromonadales</taxon>
        <taxon>Pseudoalteromonadaceae</taxon>
        <taxon>Pseudoalteromonas</taxon>
    </lineage>
</organism>
<keyword evidence="5 6" id="KW-0472">Membrane</keyword>
<feature type="domain" description="Major facilitator superfamily (MFS) profile" evidence="8">
    <location>
        <begin position="1"/>
        <end position="382"/>
    </location>
</feature>
<dbReference type="Gene3D" id="1.20.1720.10">
    <property type="entry name" value="Multidrug resistance protein D"/>
    <property type="match status" value="1"/>
</dbReference>
<evidence type="ECO:0000313" key="10">
    <source>
        <dbReference type="Proteomes" id="UP000076643"/>
    </source>
</evidence>
<evidence type="ECO:0000256" key="3">
    <source>
        <dbReference type="ARBA" id="ARBA00022692"/>
    </source>
</evidence>
<dbReference type="PATRIC" id="fig|1365250.3.peg.1511"/>
<dbReference type="GO" id="GO:0022857">
    <property type="term" value="F:transmembrane transporter activity"/>
    <property type="evidence" value="ECO:0007669"/>
    <property type="project" value="InterPro"/>
</dbReference>
<feature type="transmembrane region" description="Helical" evidence="6">
    <location>
        <begin position="296"/>
        <end position="318"/>
    </location>
</feature>
<feature type="transmembrane region" description="Helical" evidence="6">
    <location>
        <begin position="330"/>
        <end position="348"/>
    </location>
</feature>
<keyword evidence="2" id="KW-1003">Cell membrane</keyword>
<feature type="transmembrane region" description="Helical" evidence="6">
    <location>
        <begin position="156"/>
        <end position="178"/>
    </location>
</feature>
<feature type="transmembrane region" description="Helical" evidence="6">
    <location>
        <begin position="241"/>
        <end position="260"/>
    </location>
</feature>
<keyword evidence="3 6" id="KW-0812">Transmembrane</keyword>
<feature type="transmembrane region" description="Helical" evidence="6">
    <location>
        <begin position="33"/>
        <end position="58"/>
    </location>
</feature>
<dbReference type="Pfam" id="PF07690">
    <property type="entry name" value="MFS_1"/>
    <property type="match status" value="1"/>
</dbReference>
<feature type="transmembrane region" description="Helical" evidence="6">
    <location>
        <begin position="70"/>
        <end position="89"/>
    </location>
</feature>
<evidence type="ECO:0000313" key="9">
    <source>
        <dbReference type="EMBL" id="KZN40557.1"/>
    </source>
</evidence>
<sequence length="400" mass="43324">MNRYIALAALLTSCSQLASQIFMPVLPDIADSLALSAGASQAIIISFFLALGSAQLLVGPLCDKYGERPIFVAGHIILIVGTLICAFANGANTFMIGRVLQGAGCAAPILVSRAVLYSCFQGAKLNNAMGSLAISASFVALITPLIAGTLAQQFSWQGMSIVLICFYVCIFLFGLATFPKPKKRLVSLRPIALLEQYKSIAISPAFIPVASLKWAPTFLYLTLQLYLPFFLRNEFAYSTEQIGQAMMISMSGLLVGSTLAKFMQKRTHHLKIAVLLWPALPISAFTFLFFSEHVHAVIFAHCAIMFIFGSYFPSYMYYVGHFYKSRSSTANALVGATELLLFSSIAWLANQYLITGPSSIAILTVGCALLVLICLNALKKLGNETINQNGVKLCDSKQQG</sequence>